<dbReference type="AlphaFoldDB" id="A0A2M8KUE3"/>
<gene>
    <name evidence="2" type="ORF">COU89_02720</name>
</gene>
<evidence type="ECO:0000313" key="3">
    <source>
        <dbReference type="Proteomes" id="UP000231569"/>
    </source>
</evidence>
<sequence length="383" mass="40598">MRELLSASSIAQYRAYWQARLKGGIAETSIIRKISSVHKYAQWAQKAGYLSQEEFHAVQVELQKFRGIVTGKSQKSSSKAFSLTKYLSSFEAIKLAIAHRFNAGIMGLFLLIAFSVTGGIAFYNQFFSRANVNLAYPTAPVSSSRKLNFQGLLTDSSETPITSATNMRFRLYNASSGGSTLYDSGTCSIQPDTDGIVNVLVGSSCGTEIEVPVFTNYGEIWLGVTVGADAEMTPRQQIANVPYAINSETLQGLPPGTGKSTIAYINDQGDLLIATSTAGIRSTWASTSFQISSANAVTIASAGSGDITLNATESGTIKLQTNGTSGDQVSATNANLATGNLIYGSVNNDATGFNLLQLQSGSSPTTKFQVDYAGKGYFAGNVG</sequence>
<feature type="transmembrane region" description="Helical" evidence="1">
    <location>
        <begin position="103"/>
        <end position="123"/>
    </location>
</feature>
<protein>
    <recommendedName>
        <fullName evidence="4">Core-binding (CB) domain-containing protein</fullName>
    </recommendedName>
</protein>
<keyword evidence="1" id="KW-0472">Membrane</keyword>
<dbReference type="EMBL" id="PFEE01000058">
    <property type="protein sequence ID" value="PJE63556.1"/>
    <property type="molecule type" value="Genomic_DNA"/>
</dbReference>
<keyword evidence="1" id="KW-1133">Transmembrane helix</keyword>
<feature type="non-terminal residue" evidence="2">
    <location>
        <position position="383"/>
    </location>
</feature>
<proteinExistence type="predicted"/>
<dbReference type="Proteomes" id="UP000231569">
    <property type="component" value="Unassembled WGS sequence"/>
</dbReference>
<accession>A0A2M8KUE3</accession>
<comment type="caution">
    <text evidence="2">The sequence shown here is derived from an EMBL/GenBank/DDBJ whole genome shotgun (WGS) entry which is preliminary data.</text>
</comment>
<evidence type="ECO:0000313" key="2">
    <source>
        <dbReference type="EMBL" id="PJE63556.1"/>
    </source>
</evidence>
<reference evidence="3" key="1">
    <citation type="submission" date="2017-09" db="EMBL/GenBank/DDBJ databases">
        <title>Depth-based differentiation of microbial function through sediment-hosted aquifers and enrichment of novel symbionts in the deep terrestrial subsurface.</title>
        <authorList>
            <person name="Probst A.J."/>
            <person name="Ladd B."/>
            <person name="Jarett J.K."/>
            <person name="Geller-Mcgrath D.E."/>
            <person name="Sieber C.M.K."/>
            <person name="Emerson J.B."/>
            <person name="Anantharaman K."/>
            <person name="Thomas B.C."/>
            <person name="Malmstrom R."/>
            <person name="Stieglmeier M."/>
            <person name="Klingl A."/>
            <person name="Woyke T."/>
            <person name="Ryan C.M."/>
            <person name="Banfield J.F."/>
        </authorList>
    </citation>
    <scope>NUCLEOTIDE SEQUENCE [LARGE SCALE GENOMIC DNA]</scope>
</reference>
<evidence type="ECO:0000256" key="1">
    <source>
        <dbReference type="SAM" id="Phobius"/>
    </source>
</evidence>
<organism evidence="2 3">
    <name type="scientific">Candidatus Roizmanbacteria bacterium CG10_big_fil_rev_8_21_14_0_10_45_7</name>
    <dbReference type="NCBI Taxonomy" id="1974854"/>
    <lineage>
        <taxon>Bacteria</taxon>
        <taxon>Candidatus Roizmaniibacteriota</taxon>
    </lineage>
</organism>
<keyword evidence="1" id="KW-0812">Transmembrane</keyword>
<name>A0A2M8KUE3_9BACT</name>
<evidence type="ECO:0008006" key="4">
    <source>
        <dbReference type="Google" id="ProtNLM"/>
    </source>
</evidence>